<protein>
    <submittedName>
        <fullName evidence="1">Uncharacterized protein</fullName>
    </submittedName>
</protein>
<evidence type="ECO:0000313" key="2">
    <source>
        <dbReference type="Proteomes" id="UP000253961"/>
    </source>
</evidence>
<name>A0A369PSJ7_9SPHI</name>
<dbReference type="EMBL" id="QPKV01000007">
    <property type="protein sequence ID" value="RDC55282.1"/>
    <property type="molecule type" value="Genomic_DNA"/>
</dbReference>
<gene>
    <name evidence="1" type="ORF">DU508_17050</name>
</gene>
<evidence type="ECO:0000313" key="1">
    <source>
        <dbReference type="EMBL" id="RDC55282.1"/>
    </source>
</evidence>
<sequence>MVRLSNQFLEDSEKLANIYKRYNTQLTAGFDVNHNKVKANATMKMPEQFISVDRREGLLRKTP</sequence>
<reference evidence="1 2" key="1">
    <citation type="submission" date="2018-07" db="EMBL/GenBank/DDBJ databases">
        <title>Pedobacter sp. nov., isolated from soil.</title>
        <authorList>
            <person name="Zhou L.Y."/>
            <person name="Du Z.J."/>
        </authorList>
    </citation>
    <scope>NUCLEOTIDE SEQUENCE [LARGE SCALE GENOMIC DNA]</scope>
    <source>
        <strain evidence="1 2">JDX94</strain>
    </source>
</reference>
<organism evidence="1 2">
    <name type="scientific">Pedobacter chinensis</name>
    <dbReference type="NCBI Taxonomy" id="2282421"/>
    <lineage>
        <taxon>Bacteria</taxon>
        <taxon>Pseudomonadati</taxon>
        <taxon>Bacteroidota</taxon>
        <taxon>Sphingobacteriia</taxon>
        <taxon>Sphingobacteriales</taxon>
        <taxon>Sphingobacteriaceae</taxon>
        <taxon>Pedobacter</taxon>
    </lineage>
</organism>
<dbReference type="Proteomes" id="UP000253961">
    <property type="component" value="Unassembled WGS sequence"/>
</dbReference>
<keyword evidence="2" id="KW-1185">Reference proteome</keyword>
<accession>A0A369PSJ7</accession>
<dbReference type="AlphaFoldDB" id="A0A369PSJ7"/>
<comment type="caution">
    <text evidence="1">The sequence shown here is derived from an EMBL/GenBank/DDBJ whole genome shotgun (WGS) entry which is preliminary data.</text>
</comment>
<proteinExistence type="predicted"/>